<dbReference type="EMBL" id="LMTZ01000106">
    <property type="protein sequence ID" value="KST65612.1"/>
    <property type="molecule type" value="Genomic_DNA"/>
</dbReference>
<gene>
    <name evidence="2" type="ORF">BC008_21295</name>
    <name evidence="3" type="ORF">BC008_21790</name>
</gene>
<accession>A0A0V7ZM08</accession>
<dbReference type="NCBIfam" id="TIGR02595">
    <property type="entry name" value="PEP_CTERM"/>
    <property type="match status" value="1"/>
</dbReference>
<name>A0A0V7ZM08_9CYAN</name>
<feature type="compositionally biased region" description="Basic and acidic residues" evidence="1">
    <location>
        <begin position="70"/>
        <end position="82"/>
    </location>
</feature>
<feature type="region of interest" description="Disordered" evidence="1">
    <location>
        <begin position="65"/>
        <end position="89"/>
    </location>
</feature>
<proteinExistence type="predicted"/>
<dbReference type="Proteomes" id="UP000053372">
    <property type="component" value="Unassembled WGS sequence"/>
</dbReference>
<evidence type="ECO:0000313" key="2">
    <source>
        <dbReference type="EMBL" id="KST65334.1"/>
    </source>
</evidence>
<sequence>MNLKNINTTLKNFSKQNLTIAICFVGFCGIPTLSVQAAQINLEQEFASENRQDITEIVLQLQQNSLNRDSQSEEKLSRDRNNRNSIKQGIQNQENIAAKDLVRNLQNFGDDGGTSLGTLLPVGAMISLCLYAHTSEDEDDSDSEKSSLLCYMPLLITLADMLRDGDKKQNLIHNDFQRGDKNNDIPPDKKAVPEPLSLAGTAIAGTMGYWMKRKYGEKKLRLKK</sequence>
<keyword evidence="4" id="KW-1185">Reference proteome</keyword>
<evidence type="ECO:0000313" key="3">
    <source>
        <dbReference type="EMBL" id="KST65612.1"/>
    </source>
</evidence>
<reference evidence="2 4" key="1">
    <citation type="journal article" date="2015" name="Genome Announc.">
        <title>Draft Genome of the Euendolithic (true boring) Cyanobacterium Mastigocoleus testarum strain BC008.</title>
        <authorList>
            <person name="Guida B.S."/>
            <person name="Garcia-Pichel F."/>
        </authorList>
    </citation>
    <scope>NUCLEOTIDE SEQUENCE [LARGE SCALE GENOMIC DNA]</scope>
    <source>
        <strain evidence="2 4">BC008</strain>
    </source>
</reference>
<comment type="caution">
    <text evidence="2">The sequence shown here is derived from an EMBL/GenBank/DDBJ whole genome shotgun (WGS) entry which is preliminary data.</text>
</comment>
<protein>
    <submittedName>
        <fullName evidence="2">Uncharacterized protein</fullName>
    </submittedName>
</protein>
<evidence type="ECO:0000256" key="1">
    <source>
        <dbReference type="SAM" id="MobiDB-lite"/>
    </source>
</evidence>
<dbReference type="AlphaFoldDB" id="A0A0V7ZM08"/>
<organism evidence="2 4">
    <name type="scientific">Mastigocoleus testarum BC008</name>
    <dbReference type="NCBI Taxonomy" id="371196"/>
    <lineage>
        <taxon>Bacteria</taxon>
        <taxon>Bacillati</taxon>
        <taxon>Cyanobacteriota</taxon>
        <taxon>Cyanophyceae</taxon>
        <taxon>Nostocales</taxon>
        <taxon>Hapalosiphonaceae</taxon>
        <taxon>Mastigocoleus</taxon>
    </lineage>
</organism>
<evidence type="ECO:0000313" key="4">
    <source>
        <dbReference type="Proteomes" id="UP000053372"/>
    </source>
</evidence>
<dbReference type="InterPro" id="IPR026374">
    <property type="entry name" value="Cyano_PEP"/>
</dbReference>
<dbReference type="NCBIfam" id="TIGR04155">
    <property type="entry name" value="cyano_PEP"/>
    <property type="match status" value="1"/>
</dbReference>
<dbReference type="InterPro" id="IPR013424">
    <property type="entry name" value="Ice-binding_C"/>
</dbReference>
<dbReference type="EMBL" id="LMTZ01000109">
    <property type="protein sequence ID" value="KST65334.1"/>
    <property type="molecule type" value="Genomic_DNA"/>
</dbReference>